<feature type="DNA-binding region" description="H-T-H motif" evidence="2">
    <location>
        <begin position="36"/>
        <end position="55"/>
    </location>
</feature>
<dbReference type="AlphaFoldDB" id="A0A1H2ZWZ4"/>
<organism evidence="4 5">
    <name type="scientific">Marinobacter mobilis</name>
    <dbReference type="NCBI Taxonomy" id="488533"/>
    <lineage>
        <taxon>Bacteria</taxon>
        <taxon>Pseudomonadati</taxon>
        <taxon>Pseudomonadota</taxon>
        <taxon>Gammaproteobacteria</taxon>
        <taxon>Pseudomonadales</taxon>
        <taxon>Marinobacteraceae</taxon>
        <taxon>Marinobacter</taxon>
    </lineage>
</organism>
<accession>A0A1H2ZWZ4</accession>
<reference evidence="4 5" key="1">
    <citation type="submission" date="2016-10" db="EMBL/GenBank/DDBJ databases">
        <authorList>
            <person name="de Groot N.N."/>
        </authorList>
    </citation>
    <scope>NUCLEOTIDE SEQUENCE [LARGE SCALE GENOMIC DNA]</scope>
    <source>
        <strain evidence="4 5">CGMCC 1.7059</strain>
    </source>
</reference>
<dbReference type="SUPFAM" id="SSF46689">
    <property type="entry name" value="Homeodomain-like"/>
    <property type="match status" value="1"/>
</dbReference>
<dbReference type="STRING" id="488533.SAMN04487960_107105"/>
<dbReference type="OrthoDB" id="63332at2"/>
<dbReference type="PRINTS" id="PR00455">
    <property type="entry name" value="HTHTETR"/>
</dbReference>
<feature type="domain" description="HTH tetR-type" evidence="3">
    <location>
        <begin position="13"/>
        <end position="73"/>
    </location>
</feature>
<dbReference type="Pfam" id="PF16295">
    <property type="entry name" value="TetR_C_10"/>
    <property type="match status" value="1"/>
</dbReference>
<evidence type="ECO:0000313" key="4">
    <source>
        <dbReference type="EMBL" id="SDX21896.1"/>
    </source>
</evidence>
<dbReference type="InterPro" id="IPR036271">
    <property type="entry name" value="Tet_transcr_reg_TetR-rel_C_sf"/>
</dbReference>
<dbReference type="RefSeq" id="WP_091814419.1">
    <property type="nucleotide sequence ID" value="NZ_FNNE01000007.1"/>
</dbReference>
<sequence length="206" mass="23172">MTTSPDRPSQAATDKRQRILDAALKVFASRGVHGTPVPPIAREAGISVGSLYRYFESKEALVNTLFRETKQLLAEHLLGNLPIQPPSRALFNEIWNRLCTFARQQPDAFRFLEMQDHHSYLDEVSLASEYQLLLPLRQFIELGQQSGVLGTHMRPEVAMALFWGAIVGLFKAERLGYLTLSDHDLEQACTACWRSITNDANTESKA</sequence>
<keyword evidence="5" id="KW-1185">Reference proteome</keyword>
<dbReference type="Gene3D" id="1.10.357.10">
    <property type="entry name" value="Tetracycline Repressor, domain 2"/>
    <property type="match status" value="1"/>
</dbReference>
<dbReference type="InterPro" id="IPR032551">
    <property type="entry name" value="BscR_C"/>
</dbReference>
<dbReference type="GO" id="GO:0003700">
    <property type="term" value="F:DNA-binding transcription factor activity"/>
    <property type="evidence" value="ECO:0007669"/>
    <property type="project" value="TreeGrafter"/>
</dbReference>
<keyword evidence="1 2" id="KW-0238">DNA-binding</keyword>
<evidence type="ECO:0000313" key="5">
    <source>
        <dbReference type="Proteomes" id="UP000199675"/>
    </source>
</evidence>
<dbReference type="PANTHER" id="PTHR30055:SF207">
    <property type="entry name" value="HTH-TYPE TRANSCRIPTIONAL REPRESSOR FATR"/>
    <property type="match status" value="1"/>
</dbReference>
<gene>
    <name evidence="4" type="ORF">SAMN04487960_107105</name>
</gene>
<protein>
    <submittedName>
        <fullName evidence="4">Transcriptional regulator, TetR family</fullName>
    </submittedName>
</protein>
<dbReference type="InterPro" id="IPR050109">
    <property type="entry name" value="HTH-type_TetR-like_transc_reg"/>
</dbReference>
<evidence type="ECO:0000256" key="2">
    <source>
        <dbReference type="PROSITE-ProRule" id="PRU00335"/>
    </source>
</evidence>
<evidence type="ECO:0000259" key="3">
    <source>
        <dbReference type="PROSITE" id="PS50977"/>
    </source>
</evidence>
<dbReference type="GO" id="GO:0000976">
    <property type="term" value="F:transcription cis-regulatory region binding"/>
    <property type="evidence" value="ECO:0007669"/>
    <property type="project" value="TreeGrafter"/>
</dbReference>
<name>A0A1H2ZWZ4_9GAMM</name>
<dbReference type="Proteomes" id="UP000199675">
    <property type="component" value="Unassembled WGS sequence"/>
</dbReference>
<dbReference type="PROSITE" id="PS50977">
    <property type="entry name" value="HTH_TETR_2"/>
    <property type="match status" value="1"/>
</dbReference>
<dbReference type="InterPro" id="IPR001647">
    <property type="entry name" value="HTH_TetR"/>
</dbReference>
<dbReference type="SUPFAM" id="SSF48498">
    <property type="entry name" value="Tetracyclin repressor-like, C-terminal domain"/>
    <property type="match status" value="1"/>
</dbReference>
<dbReference type="PANTHER" id="PTHR30055">
    <property type="entry name" value="HTH-TYPE TRANSCRIPTIONAL REGULATOR RUTR"/>
    <property type="match status" value="1"/>
</dbReference>
<dbReference type="EMBL" id="FNNE01000007">
    <property type="protein sequence ID" value="SDX21896.1"/>
    <property type="molecule type" value="Genomic_DNA"/>
</dbReference>
<dbReference type="InterPro" id="IPR009057">
    <property type="entry name" value="Homeodomain-like_sf"/>
</dbReference>
<dbReference type="Pfam" id="PF00440">
    <property type="entry name" value="TetR_N"/>
    <property type="match status" value="1"/>
</dbReference>
<evidence type="ECO:0000256" key="1">
    <source>
        <dbReference type="ARBA" id="ARBA00023125"/>
    </source>
</evidence>
<proteinExistence type="predicted"/>